<proteinExistence type="predicted"/>
<dbReference type="AlphaFoldDB" id="S8DL53"/>
<dbReference type="GO" id="GO:0016705">
    <property type="term" value="F:oxidoreductase activity, acting on paired donors, with incorporation or reduction of molecular oxygen"/>
    <property type="evidence" value="ECO:0007669"/>
    <property type="project" value="InterPro"/>
</dbReference>
<dbReference type="Proteomes" id="UP000015241">
    <property type="component" value="Unassembled WGS sequence"/>
</dbReference>
<evidence type="ECO:0000313" key="1">
    <source>
        <dbReference type="EMBL" id="EPS94251.1"/>
    </source>
</evidence>
<dbReference type="Gene3D" id="1.10.630.10">
    <property type="entry name" value="Cytochrome P450"/>
    <property type="match status" value="1"/>
</dbReference>
<gene>
    <name evidence="1" type="ORF">FOMPIDRAFT_60052</name>
</gene>
<dbReference type="InParanoid" id="S8DL53"/>
<dbReference type="HOGENOM" id="CLU_001570_20_2_1"/>
<dbReference type="InterPro" id="IPR036396">
    <property type="entry name" value="Cyt_P450_sf"/>
</dbReference>
<sequence>MSDDPAVYVHPYEFPPERYGESDGEMRKVIDLVFRLGRLARPGVQFAEGSMFTVVSTILATSMVVPKTDGQGHATVPPMRYTSGIIA</sequence>
<dbReference type="GO" id="GO:0004497">
    <property type="term" value="F:monooxygenase activity"/>
    <property type="evidence" value="ECO:0007669"/>
    <property type="project" value="InterPro"/>
</dbReference>
<dbReference type="EMBL" id="KE504239">
    <property type="protein sequence ID" value="EPS94251.1"/>
    <property type="molecule type" value="Genomic_DNA"/>
</dbReference>
<name>S8DL53_FOMSC</name>
<evidence type="ECO:0000313" key="2">
    <source>
        <dbReference type="Proteomes" id="UP000015241"/>
    </source>
</evidence>
<accession>S8DL53</accession>
<dbReference type="GO" id="GO:0020037">
    <property type="term" value="F:heme binding"/>
    <property type="evidence" value="ECO:0007669"/>
    <property type="project" value="InterPro"/>
</dbReference>
<protein>
    <submittedName>
        <fullName evidence="1">Uncharacterized protein</fullName>
    </submittedName>
</protein>
<dbReference type="OrthoDB" id="3255500at2759"/>
<dbReference type="SUPFAM" id="SSF48264">
    <property type="entry name" value="Cytochrome P450"/>
    <property type="match status" value="1"/>
</dbReference>
<dbReference type="STRING" id="743788.S8DL53"/>
<organism evidence="1 2">
    <name type="scientific">Fomitopsis schrenkii</name>
    <name type="common">Brown rot fungus</name>
    <dbReference type="NCBI Taxonomy" id="2126942"/>
    <lineage>
        <taxon>Eukaryota</taxon>
        <taxon>Fungi</taxon>
        <taxon>Dikarya</taxon>
        <taxon>Basidiomycota</taxon>
        <taxon>Agaricomycotina</taxon>
        <taxon>Agaricomycetes</taxon>
        <taxon>Polyporales</taxon>
        <taxon>Fomitopsis</taxon>
    </lineage>
</organism>
<dbReference type="GO" id="GO:0005506">
    <property type="term" value="F:iron ion binding"/>
    <property type="evidence" value="ECO:0007669"/>
    <property type="project" value="InterPro"/>
</dbReference>
<reference evidence="1 2" key="1">
    <citation type="journal article" date="2012" name="Science">
        <title>The Paleozoic origin of enzymatic lignin decomposition reconstructed from 31 fungal genomes.</title>
        <authorList>
            <person name="Floudas D."/>
            <person name="Binder M."/>
            <person name="Riley R."/>
            <person name="Barry K."/>
            <person name="Blanchette R.A."/>
            <person name="Henrissat B."/>
            <person name="Martinez A.T."/>
            <person name="Otillar R."/>
            <person name="Spatafora J.W."/>
            <person name="Yadav J.S."/>
            <person name="Aerts A."/>
            <person name="Benoit I."/>
            <person name="Boyd A."/>
            <person name="Carlson A."/>
            <person name="Copeland A."/>
            <person name="Coutinho P.M."/>
            <person name="de Vries R.P."/>
            <person name="Ferreira P."/>
            <person name="Findley K."/>
            <person name="Foster B."/>
            <person name="Gaskell J."/>
            <person name="Glotzer D."/>
            <person name="Gorecki P."/>
            <person name="Heitman J."/>
            <person name="Hesse C."/>
            <person name="Hori C."/>
            <person name="Igarashi K."/>
            <person name="Jurgens J.A."/>
            <person name="Kallen N."/>
            <person name="Kersten P."/>
            <person name="Kohler A."/>
            <person name="Kuees U."/>
            <person name="Kumar T.K.A."/>
            <person name="Kuo A."/>
            <person name="LaButti K."/>
            <person name="Larrondo L.F."/>
            <person name="Lindquist E."/>
            <person name="Ling A."/>
            <person name="Lombard V."/>
            <person name="Lucas S."/>
            <person name="Lundell T."/>
            <person name="Martin R."/>
            <person name="McLaughlin D.J."/>
            <person name="Morgenstern I."/>
            <person name="Morin E."/>
            <person name="Murat C."/>
            <person name="Nagy L.G."/>
            <person name="Nolan M."/>
            <person name="Ohm R.A."/>
            <person name="Patyshakuliyeva A."/>
            <person name="Rokas A."/>
            <person name="Ruiz-Duenas F.J."/>
            <person name="Sabat G."/>
            <person name="Salamov A."/>
            <person name="Samejima M."/>
            <person name="Schmutz J."/>
            <person name="Slot J.C."/>
            <person name="St John F."/>
            <person name="Stenlid J."/>
            <person name="Sun H."/>
            <person name="Sun S."/>
            <person name="Syed K."/>
            <person name="Tsang A."/>
            <person name="Wiebenga A."/>
            <person name="Young D."/>
            <person name="Pisabarro A."/>
            <person name="Eastwood D.C."/>
            <person name="Martin F."/>
            <person name="Cullen D."/>
            <person name="Grigoriev I.V."/>
            <person name="Hibbett D.S."/>
        </authorList>
    </citation>
    <scope>NUCLEOTIDE SEQUENCE</scope>
    <source>
        <strain evidence="2">FP-58527</strain>
    </source>
</reference>
<keyword evidence="2" id="KW-1185">Reference proteome</keyword>